<proteinExistence type="predicted"/>
<dbReference type="PANTHER" id="PTHR16043">
    <property type="entry name" value="DALRD3 PROTEIN"/>
    <property type="match status" value="1"/>
</dbReference>
<dbReference type="Proteomes" id="UP000694388">
    <property type="component" value="Unplaced"/>
</dbReference>
<reference evidence="1" key="2">
    <citation type="submission" date="2025-09" db="UniProtKB">
        <authorList>
            <consortium name="Ensembl"/>
        </authorList>
    </citation>
    <scope>IDENTIFICATION</scope>
</reference>
<dbReference type="AlphaFoldDB" id="A0A8C4NEA9"/>
<reference evidence="1" key="1">
    <citation type="submission" date="2025-08" db="UniProtKB">
        <authorList>
            <consortium name="Ensembl"/>
        </authorList>
    </citation>
    <scope>IDENTIFICATION</scope>
</reference>
<dbReference type="PANTHER" id="PTHR16043:SF1">
    <property type="entry name" value="DALR ANTICODON-BINDING DOMAIN-CONTAINING PROTEIN 3"/>
    <property type="match status" value="1"/>
</dbReference>
<dbReference type="GeneTree" id="ENSGT00390000014621"/>
<organism evidence="1 2">
    <name type="scientific">Eptatretus burgeri</name>
    <name type="common">Inshore hagfish</name>
    <dbReference type="NCBI Taxonomy" id="7764"/>
    <lineage>
        <taxon>Eukaryota</taxon>
        <taxon>Metazoa</taxon>
        <taxon>Chordata</taxon>
        <taxon>Craniata</taxon>
        <taxon>Vertebrata</taxon>
        <taxon>Cyclostomata</taxon>
        <taxon>Myxini</taxon>
        <taxon>Myxiniformes</taxon>
        <taxon>Myxinidae</taxon>
        <taxon>Eptatretinae</taxon>
        <taxon>Eptatretus</taxon>
    </lineage>
</organism>
<dbReference type="GO" id="GO:0000049">
    <property type="term" value="F:tRNA binding"/>
    <property type="evidence" value="ECO:0007669"/>
    <property type="project" value="TreeGrafter"/>
</dbReference>
<evidence type="ECO:0000313" key="2">
    <source>
        <dbReference type="Proteomes" id="UP000694388"/>
    </source>
</evidence>
<dbReference type="Ensembl" id="ENSEBUT00000003394.1">
    <property type="protein sequence ID" value="ENSEBUP00000003031.1"/>
    <property type="gene ID" value="ENSEBUG00000002246.1"/>
</dbReference>
<dbReference type="GO" id="GO:0106217">
    <property type="term" value="P:tRNA C3-cytosine methylation"/>
    <property type="evidence" value="ECO:0007669"/>
    <property type="project" value="TreeGrafter"/>
</dbReference>
<name>A0A8C4NEA9_EPTBU</name>
<accession>A0A8C4NEA9</accession>
<keyword evidence="2" id="KW-1185">Reference proteome</keyword>
<sequence>MCSWMCISLSSGSDALWKDTIEAMTVAAVKFELLSTAHQTPVTLHLHSGISTWHGRGTFVMYNSARLGTLFANYRWDQRNGIYPDLPKVCSLDYLLLREEGEWKLLFNYVAMLNDMLDSAVILSHASDETRTLVANTDTVRGTLRF</sequence>
<dbReference type="InterPro" id="IPR037380">
    <property type="entry name" value="DALRD3"/>
</dbReference>
<protein>
    <submittedName>
        <fullName evidence="1">Uncharacterized protein</fullName>
    </submittedName>
</protein>
<evidence type="ECO:0000313" key="1">
    <source>
        <dbReference type="Ensembl" id="ENSEBUP00000003031.1"/>
    </source>
</evidence>